<dbReference type="GO" id="GO:0004222">
    <property type="term" value="F:metalloendopeptidase activity"/>
    <property type="evidence" value="ECO:0007669"/>
    <property type="project" value="InterPro"/>
</dbReference>
<keyword evidence="7" id="KW-0862">Zinc</keyword>
<dbReference type="PANTHER" id="PTHR11733">
    <property type="entry name" value="ZINC METALLOPROTEASE FAMILY M13 NEPRILYSIN-RELATED"/>
    <property type="match status" value="1"/>
</dbReference>
<evidence type="ECO:0000256" key="2">
    <source>
        <dbReference type="ARBA" id="ARBA00004401"/>
    </source>
</evidence>
<evidence type="ECO:0000256" key="8">
    <source>
        <dbReference type="ARBA" id="ARBA00023049"/>
    </source>
</evidence>
<comment type="subcellular location">
    <subcellularLocation>
        <location evidence="2">Cell membrane</location>
        <topology evidence="2">Single-pass type II membrane protein</topology>
    </subcellularLocation>
</comment>
<dbReference type="PROSITE" id="PS51885">
    <property type="entry name" value="NEPRILYSIN"/>
    <property type="match status" value="1"/>
</dbReference>
<evidence type="ECO:0000256" key="9">
    <source>
        <dbReference type="SAM" id="MobiDB-lite"/>
    </source>
</evidence>
<dbReference type="PRINTS" id="PR00786">
    <property type="entry name" value="NEPRILYSIN"/>
</dbReference>
<reference evidence="12" key="1">
    <citation type="submission" date="2021-12" db="EMBL/GenBank/DDBJ databases">
        <authorList>
            <person name="King R."/>
        </authorList>
    </citation>
    <scope>NUCLEOTIDE SEQUENCE</scope>
</reference>
<dbReference type="AlphaFoldDB" id="A0A9P0A5F0"/>
<dbReference type="SUPFAM" id="SSF55486">
    <property type="entry name" value="Metalloproteases ('zincins'), catalytic domain"/>
    <property type="match status" value="1"/>
</dbReference>
<evidence type="ECO:0000256" key="3">
    <source>
        <dbReference type="ARBA" id="ARBA00007357"/>
    </source>
</evidence>
<protein>
    <submittedName>
        <fullName evidence="12">Uncharacterized protein</fullName>
    </submittedName>
</protein>
<dbReference type="InterPro" id="IPR024079">
    <property type="entry name" value="MetalloPept_cat_dom_sf"/>
</dbReference>
<keyword evidence="4" id="KW-0645">Protease</keyword>
<evidence type="ECO:0000256" key="7">
    <source>
        <dbReference type="ARBA" id="ARBA00022833"/>
    </source>
</evidence>
<dbReference type="Pfam" id="PF01431">
    <property type="entry name" value="Peptidase_M13"/>
    <property type="match status" value="1"/>
</dbReference>
<dbReference type="InterPro" id="IPR018497">
    <property type="entry name" value="Peptidase_M13_C"/>
</dbReference>
<dbReference type="Pfam" id="PF05649">
    <property type="entry name" value="Peptidase_M13_N"/>
    <property type="match status" value="1"/>
</dbReference>
<dbReference type="Proteomes" id="UP001152759">
    <property type="component" value="Chromosome 3"/>
</dbReference>
<dbReference type="GO" id="GO:0005886">
    <property type="term" value="C:plasma membrane"/>
    <property type="evidence" value="ECO:0007669"/>
    <property type="project" value="UniProtKB-SubCell"/>
</dbReference>
<evidence type="ECO:0000313" key="13">
    <source>
        <dbReference type="Proteomes" id="UP001152759"/>
    </source>
</evidence>
<feature type="domain" description="Peptidase M13 C-terminal" evidence="10">
    <location>
        <begin position="533"/>
        <end position="676"/>
    </location>
</feature>
<evidence type="ECO:0000259" key="11">
    <source>
        <dbReference type="Pfam" id="PF05649"/>
    </source>
</evidence>
<sequence length="752" mass="86356">MFVTAANLLQSMDQSVDPCEDFYGFACGRWAEEHPTPDAAFSHDWFNERRTRIEHSIREYLERNDSDSEPAAVHQARTMFRACMNAEAIEELKFAPIEDVMEDIGLSLLPPANNTKFGWGQVSVNAKLGLNRDLFLQVSVGPDPFNHTINRISINRPEANSPLPSHKDLEKRMRRRMAEEVSLEEEGIVSDGVKAYYNYVISVIKLFTTTKTKRSRPKRLSTKLETDAEDGMCSWELHKEHNVKLIENKTDTDPEPEVYTLGQLQKLTNSFSETGKQLIDWRWYFNLMFENVENVTLDLEDDDIILVYNVDYFEGLIKVLERTAPQTVEFMFWLDIVQLLAPHSTKELRRLNQDFIEALTGIQTIKTRELQCTESVIQLMGMAVSYSILNEENLRTTKERVEEMINNIRWAFEKLIERLDWMDKPTKSATLEKVEAMRSFIGYPEWLAEPRQLEEYYSGLGVAEDTYLDNVRNMTRLLVNNMLFSLDTPNDFQRNHSDAGRIRGSRKFRGSQLGDGGKGLIVEIIFETMKNKNYETIAIPMGILQYPFYNLGLEALNYGAIGSILGHELTHGFDDTGRKYDKTGNKLPWWTNKTINEYMNKTECFVEQYSSYYLPEINQSINGAQTLDENIADNGGLREALWAYRHYVRNHGQERTLPGLGDYNHEQLLFLSFANVRTFPHIIALVRILDDNVSEVGHEGRPLSKPNPSGRGPLQLARVLHHLGLPQGRQDEPQEAEMPTLVAPAPPHRALA</sequence>
<keyword evidence="13" id="KW-1185">Reference proteome</keyword>
<dbReference type="InterPro" id="IPR008753">
    <property type="entry name" value="Peptidase_M13_N"/>
</dbReference>
<dbReference type="InterPro" id="IPR042089">
    <property type="entry name" value="Peptidase_M13_dom_2"/>
</dbReference>
<organism evidence="12 13">
    <name type="scientific">Bemisia tabaci</name>
    <name type="common">Sweetpotato whitefly</name>
    <name type="synonym">Aleurodes tabaci</name>
    <dbReference type="NCBI Taxonomy" id="7038"/>
    <lineage>
        <taxon>Eukaryota</taxon>
        <taxon>Metazoa</taxon>
        <taxon>Ecdysozoa</taxon>
        <taxon>Arthropoda</taxon>
        <taxon>Hexapoda</taxon>
        <taxon>Insecta</taxon>
        <taxon>Pterygota</taxon>
        <taxon>Neoptera</taxon>
        <taxon>Paraneoptera</taxon>
        <taxon>Hemiptera</taxon>
        <taxon>Sternorrhyncha</taxon>
        <taxon>Aleyrodoidea</taxon>
        <taxon>Aleyrodidae</taxon>
        <taxon>Aleyrodinae</taxon>
        <taxon>Bemisia</taxon>
    </lineage>
</organism>
<dbReference type="CDD" id="cd08662">
    <property type="entry name" value="M13"/>
    <property type="match status" value="1"/>
</dbReference>
<proteinExistence type="inferred from homology"/>
<keyword evidence="8" id="KW-0482">Metalloprotease</keyword>
<comment type="cofactor">
    <cofactor evidence="1">
        <name>Zn(2+)</name>
        <dbReference type="ChEBI" id="CHEBI:29105"/>
    </cofactor>
</comment>
<dbReference type="GO" id="GO:0046872">
    <property type="term" value="F:metal ion binding"/>
    <property type="evidence" value="ECO:0007669"/>
    <property type="project" value="UniProtKB-KW"/>
</dbReference>
<evidence type="ECO:0000256" key="4">
    <source>
        <dbReference type="ARBA" id="ARBA00022670"/>
    </source>
</evidence>
<dbReference type="Gene3D" id="3.40.390.10">
    <property type="entry name" value="Collagenase (Catalytic Domain)"/>
    <property type="match status" value="1"/>
</dbReference>
<feature type="domain" description="Peptidase M13 N-terminal" evidence="11">
    <location>
        <begin position="18"/>
        <end position="444"/>
    </location>
</feature>
<gene>
    <name evidence="12" type="ORF">BEMITA_LOCUS5200</name>
</gene>
<keyword evidence="6" id="KW-0378">Hydrolase</keyword>
<dbReference type="EMBL" id="OU963864">
    <property type="protein sequence ID" value="CAH0386035.1"/>
    <property type="molecule type" value="Genomic_DNA"/>
</dbReference>
<evidence type="ECO:0000256" key="1">
    <source>
        <dbReference type="ARBA" id="ARBA00001947"/>
    </source>
</evidence>
<dbReference type="InterPro" id="IPR000718">
    <property type="entry name" value="Peptidase_M13"/>
</dbReference>
<name>A0A9P0A5F0_BEMTA</name>
<evidence type="ECO:0000259" key="10">
    <source>
        <dbReference type="Pfam" id="PF01431"/>
    </source>
</evidence>
<keyword evidence="5" id="KW-0479">Metal-binding</keyword>
<dbReference type="Gene3D" id="1.10.1380.10">
    <property type="entry name" value="Neutral endopeptidase , domain2"/>
    <property type="match status" value="1"/>
</dbReference>
<comment type="similarity">
    <text evidence="3">Belongs to the peptidase M13 family.</text>
</comment>
<evidence type="ECO:0000256" key="6">
    <source>
        <dbReference type="ARBA" id="ARBA00022801"/>
    </source>
</evidence>
<dbReference type="PANTHER" id="PTHR11733:SF133">
    <property type="entry name" value="PHOSPHATE-REGULATING NEUTRAL ENDOPEPTIDASE PHEX"/>
    <property type="match status" value="1"/>
</dbReference>
<evidence type="ECO:0000256" key="5">
    <source>
        <dbReference type="ARBA" id="ARBA00022723"/>
    </source>
</evidence>
<dbReference type="GO" id="GO:0016485">
    <property type="term" value="P:protein processing"/>
    <property type="evidence" value="ECO:0007669"/>
    <property type="project" value="TreeGrafter"/>
</dbReference>
<feature type="region of interest" description="Disordered" evidence="9">
    <location>
        <begin position="728"/>
        <end position="752"/>
    </location>
</feature>
<accession>A0A9P0A5F0</accession>
<evidence type="ECO:0000313" key="12">
    <source>
        <dbReference type="EMBL" id="CAH0386035.1"/>
    </source>
</evidence>